<accession>A0A2N1JDH9</accession>
<gene>
    <name evidence="8" type="ORF">MVES_001688</name>
</gene>
<keyword evidence="9" id="KW-1185">Reference proteome</keyword>
<keyword evidence="3" id="KW-0238">DNA-binding</keyword>
<organism evidence="8 9">
    <name type="scientific">Malassezia vespertilionis</name>
    <dbReference type="NCBI Taxonomy" id="2020962"/>
    <lineage>
        <taxon>Eukaryota</taxon>
        <taxon>Fungi</taxon>
        <taxon>Dikarya</taxon>
        <taxon>Basidiomycota</taxon>
        <taxon>Ustilaginomycotina</taxon>
        <taxon>Malasseziomycetes</taxon>
        <taxon>Malasseziales</taxon>
        <taxon>Malasseziaceae</taxon>
        <taxon>Malassezia</taxon>
    </lineage>
</organism>
<evidence type="ECO:0000256" key="2">
    <source>
        <dbReference type="ARBA" id="ARBA00006403"/>
    </source>
</evidence>
<proteinExistence type="inferred from homology"/>
<keyword evidence="4" id="KW-0539">Nucleus</keyword>
<dbReference type="GO" id="GO:0003700">
    <property type="term" value="F:DNA-binding transcription factor activity"/>
    <property type="evidence" value="ECO:0007669"/>
    <property type="project" value="InterPro"/>
</dbReference>
<comment type="similarity">
    <text evidence="2 5">Belongs to the HSF family.</text>
</comment>
<comment type="subcellular location">
    <subcellularLocation>
        <location evidence="1">Nucleus</location>
    </subcellularLocation>
</comment>
<feature type="compositionally biased region" description="Acidic residues" evidence="6">
    <location>
        <begin position="303"/>
        <end position="316"/>
    </location>
</feature>
<name>A0A2N1JDH9_9BASI</name>
<dbReference type="Proteomes" id="UP000232875">
    <property type="component" value="Unassembled WGS sequence"/>
</dbReference>
<evidence type="ECO:0000256" key="4">
    <source>
        <dbReference type="ARBA" id="ARBA00023242"/>
    </source>
</evidence>
<feature type="region of interest" description="Disordered" evidence="6">
    <location>
        <begin position="136"/>
        <end position="243"/>
    </location>
</feature>
<dbReference type="STRING" id="2020962.A0A2N1JDH9"/>
<dbReference type="PANTHER" id="PTHR10015">
    <property type="entry name" value="HEAT SHOCK TRANSCRIPTION FACTOR"/>
    <property type="match status" value="1"/>
</dbReference>
<feature type="compositionally biased region" description="Low complexity" evidence="6">
    <location>
        <begin position="158"/>
        <end position="173"/>
    </location>
</feature>
<dbReference type="Gene3D" id="1.10.10.10">
    <property type="entry name" value="Winged helix-like DNA-binding domain superfamily/Winged helix DNA-binding domain"/>
    <property type="match status" value="1"/>
</dbReference>
<evidence type="ECO:0000256" key="3">
    <source>
        <dbReference type="ARBA" id="ARBA00023125"/>
    </source>
</evidence>
<reference evidence="8 9" key="1">
    <citation type="submission" date="2017-10" db="EMBL/GenBank/DDBJ databases">
        <title>A novel species of cold-tolerant Malassezia isolated from bats.</title>
        <authorList>
            <person name="Lorch J.M."/>
            <person name="Palmer J.M."/>
            <person name="Vanderwolf K.J."/>
            <person name="Schmidt K.Z."/>
            <person name="Verant M.L."/>
            <person name="Weller T.J."/>
            <person name="Blehert D.S."/>
        </authorList>
    </citation>
    <scope>NUCLEOTIDE SEQUENCE [LARGE SCALE GENOMIC DNA]</scope>
    <source>
        <strain evidence="8 9">NWHC:44797-103</strain>
    </source>
</reference>
<evidence type="ECO:0000256" key="1">
    <source>
        <dbReference type="ARBA" id="ARBA00004123"/>
    </source>
</evidence>
<evidence type="ECO:0000313" key="8">
    <source>
        <dbReference type="EMBL" id="PKI84605.1"/>
    </source>
</evidence>
<feature type="domain" description="HSF-type DNA-binding" evidence="7">
    <location>
        <begin position="474"/>
        <end position="610"/>
    </location>
</feature>
<dbReference type="SMART" id="SM00415">
    <property type="entry name" value="HSF"/>
    <property type="match status" value="1"/>
</dbReference>
<dbReference type="InterPro" id="IPR036390">
    <property type="entry name" value="WH_DNA-bd_sf"/>
</dbReference>
<evidence type="ECO:0000256" key="6">
    <source>
        <dbReference type="SAM" id="MobiDB-lite"/>
    </source>
</evidence>
<dbReference type="Pfam" id="PF00447">
    <property type="entry name" value="HSF_DNA-bind"/>
    <property type="match status" value="1"/>
</dbReference>
<protein>
    <recommendedName>
        <fullName evidence="7">HSF-type DNA-binding domain-containing protein</fullName>
    </recommendedName>
</protein>
<dbReference type="GO" id="GO:0005634">
    <property type="term" value="C:nucleus"/>
    <property type="evidence" value="ECO:0007669"/>
    <property type="project" value="UniProtKB-SubCell"/>
</dbReference>
<dbReference type="PRINTS" id="PR00056">
    <property type="entry name" value="HSFDOMAIN"/>
</dbReference>
<evidence type="ECO:0000313" key="9">
    <source>
        <dbReference type="Proteomes" id="UP000232875"/>
    </source>
</evidence>
<dbReference type="EMBL" id="KZ454989">
    <property type="protein sequence ID" value="PKI84605.1"/>
    <property type="molecule type" value="Genomic_DNA"/>
</dbReference>
<evidence type="ECO:0000259" key="7">
    <source>
        <dbReference type="SMART" id="SM00415"/>
    </source>
</evidence>
<dbReference type="InterPro" id="IPR000232">
    <property type="entry name" value="HSF_DNA-bd"/>
</dbReference>
<evidence type="ECO:0000256" key="5">
    <source>
        <dbReference type="RuleBase" id="RU004020"/>
    </source>
</evidence>
<feature type="region of interest" description="Disordered" evidence="6">
    <location>
        <begin position="1"/>
        <end position="26"/>
    </location>
</feature>
<dbReference type="GO" id="GO:0043565">
    <property type="term" value="F:sequence-specific DNA binding"/>
    <property type="evidence" value="ECO:0007669"/>
    <property type="project" value="InterPro"/>
</dbReference>
<dbReference type="OrthoDB" id="60033at2759"/>
<dbReference type="InterPro" id="IPR036388">
    <property type="entry name" value="WH-like_DNA-bd_sf"/>
</dbReference>
<dbReference type="PANTHER" id="PTHR10015:SF427">
    <property type="entry name" value="HEAT SHOCK FACTOR PROTEIN"/>
    <property type="match status" value="1"/>
</dbReference>
<sequence>MEKYLSSSPIDLPTPPDDGGLLDAHRGHRHTSIRDNGAMFYSHTGRIAKESNRASTPRTLLHRAPFSDLSRGTAPFQYSGFRPFGFSHFQMSAERHPIMNDEPVEDTEITLDDVFAQGEQLGTRAASVEADVLDNPYTSPALGPQMQDGDEVIPPLEPSYSSSSRTAVSVPRSYPHTSFEHPDLSTSNPDAYARQAPGSLSSSAGSHRTGHSVGPAQRRASLRQPIDTMTPMPGTSAVRRSPYNVPNRSAVSFSALSMTPSNGASRRFLMHGRSAISRRPSSFTFLQSSSAPSHHSFATFAADETDDDDATEDEGEAMYPRRTAARYSRSPSPTIDSDWSAHDGEYDAYVRLRHAPRDPYGYARGMPLNSPYTVDRNIQSRRTQAWPGTYPSSLPSRMDRHGSRSFSTLTEAHDDAYPRAQVHMAAAALDRLSMVGPPSVEADAKAWHHAEPIRHVAENDEVTAIRDRLGGAANCSAFISKLWHLMINPELYGKYIHWNEAGDTIILNNDPEIANEFAAEVLPKLFKHGNNASFVRQLNLYGFQRVSSSRLLNSTEMQALAQRGSHEKWDEANGANGCNTAMELYGTHSSFTHPRFRCGHEEWLAQMKPRSSKKPKKPHQDASMKSPV</sequence>
<feature type="region of interest" description="Disordered" evidence="6">
    <location>
        <begin position="301"/>
        <end position="340"/>
    </location>
</feature>
<dbReference type="SUPFAM" id="SSF46785">
    <property type="entry name" value="Winged helix' DNA-binding domain"/>
    <property type="match status" value="1"/>
</dbReference>
<feature type="region of interest" description="Disordered" evidence="6">
    <location>
        <begin position="606"/>
        <end position="628"/>
    </location>
</feature>
<dbReference type="AlphaFoldDB" id="A0A2N1JDH9"/>